<reference evidence="1" key="2">
    <citation type="journal article" date="2015" name="Data Brief">
        <title>Shoot transcriptome of the giant reed, Arundo donax.</title>
        <authorList>
            <person name="Barrero R.A."/>
            <person name="Guerrero F.D."/>
            <person name="Moolhuijzen P."/>
            <person name="Goolsby J.A."/>
            <person name="Tidwell J."/>
            <person name="Bellgard S.E."/>
            <person name="Bellgard M.I."/>
        </authorList>
    </citation>
    <scope>NUCLEOTIDE SEQUENCE</scope>
    <source>
        <tissue evidence="1">Shoot tissue taken approximately 20 cm above the soil surface</tissue>
    </source>
</reference>
<accession>A0A0A9EDL2</accession>
<sequence length="40" mass="4676">MLLFLLMVLKVIGHLVFLERYDFSLSPIVNLYATVQGHHF</sequence>
<proteinExistence type="predicted"/>
<name>A0A0A9EDL2_ARUDO</name>
<dbReference type="EMBL" id="GBRH01199016">
    <property type="protein sequence ID" value="JAD98879.1"/>
    <property type="molecule type" value="Transcribed_RNA"/>
</dbReference>
<organism evidence="1">
    <name type="scientific">Arundo donax</name>
    <name type="common">Giant reed</name>
    <name type="synonym">Donax arundinaceus</name>
    <dbReference type="NCBI Taxonomy" id="35708"/>
    <lineage>
        <taxon>Eukaryota</taxon>
        <taxon>Viridiplantae</taxon>
        <taxon>Streptophyta</taxon>
        <taxon>Embryophyta</taxon>
        <taxon>Tracheophyta</taxon>
        <taxon>Spermatophyta</taxon>
        <taxon>Magnoliopsida</taxon>
        <taxon>Liliopsida</taxon>
        <taxon>Poales</taxon>
        <taxon>Poaceae</taxon>
        <taxon>PACMAD clade</taxon>
        <taxon>Arundinoideae</taxon>
        <taxon>Arundineae</taxon>
        <taxon>Arundo</taxon>
    </lineage>
</organism>
<reference evidence="1" key="1">
    <citation type="submission" date="2014-09" db="EMBL/GenBank/DDBJ databases">
        <authorList>
            <person name="Magalhaes I.L.F."/>
            <person name="Oliveira U."/>
            <person name="Santos F.R."/>
            <person name="Vidigal T.H.D.A."/>
            <person name="Brescovit A.D."/>
            <person name="Santos A.J."/>
        </authorList>
    </citation>
    <scope>NUCLEOTIDE SEQUENCE</scope>
    <source>
        <tissue evidence="1">Shoot tissue taken approximately 20 cm above the soil surface</tissue>
    </source>
</reference>
<evidence type="ECO:0000313" key="1">
    <source>
        <dbReference type="EMBL" id="JAD98879.1"/>
    </source>
</evidence>
<protein>
    <submittedName>
        <fullName evidence="1">Uncharacterized protein</fullName>
    </submittedName>
</protein>
<dbReference type="AlphaFoldDB" id="A0A0A9EDL2"/>